<keyword evidence="1" id="KW-0378">Hydrolase</keyword>
<keyword evidence="4" id="KW-1185">Reference proteome</keyword>
<dbReference type="RefSeq" id="WP_089206467.1">
    <property type="nucleotide sequence ID" value="NZ_FZOD01000005.1"/>
</dbReference>
<feature type="domain" description="AB hydrolase-1" evidence="2">
    <location>
        <begin position="30"/>
        <end position="278"/>
    </location>
</feature>
<organism evidence="3 4">
    <name type="scientific">Streptosporangium subroseum</name>
    <dbReference type="NCBI Taxonomy" id="106412"/>
    <lineage>
        <taxon>Bacteria</taxon>
        <taxon>Bacillati</taxon>
        <taxon>Actinomycetota</taxon>
        <taxon>Actinomycetes</taxon>
        <taxon>Streptosporangiales</taxon>
        <taxon>Streptosporangiaceae</taxon>
        <taxon>Streptosporangium</taxon>
    </lineage>
</organism>
<evidence type="ECO:0000313" key="3">
    <source>
        <dbReference type="EMBL" id="SNS19437.1"/>
    </source>
</evidence>
<dbReference type="EMBL" id="FZOD01000005">
    <property type="protein sequence ID" value="SNS19437.1"/>
    <property type="molecule type" value="Genomic_DNA"/>
</dbReference>
<name>A0A239CGX2_9ACTN</name>
<gene>
    <name evidence="3" type="ORF">SAMN05216276_1005205</name>
</gene>
<reference evidence="3 4" key="1">
    <citation type="submission" date="2017-06" db="EMBL/GenBank/DDBJ databases">
        <authorList>
            <person name="Kim H.J."/>
            <person name="Triplett B.A."/>
        </authorList>
    </citation>
    <scope>NUCLEOTIDE SEQUENCE [LARGE SCALE GENOMIC DNA]</scope>
    <source>
        <strain evidence="3 4">CGMCC 4.2132</strain>
    </source>
</reference>
<dbReference type="SUPFAM" id="SSF53474">
    <property type="entry name" value="alpha/beta-Hydrolases"/>
    <property type="match status" value="1"/>
</dbReference>
<dbReference type="GO" id="GO:0016787">
    <property type="term" value="F:hydrolase activity"/>
    <property type="evidence" value="ECO:0007669"/>
    <property type="project" value="UniProtKB-KW"/>
</dbReference>
<evidence type="ECO:0000313" key="4">
    <source>
        <dbReference type="Proteomes" id="UP000198282"/>
    </source>
</evidence>
<dbReference type="InterPro" id="IPR029058">
    <property type="entry name" value="AB_hydrolase_fold"/>
</dbReference>
<dbReference type="InterPro" id="IPR000639">
    <property type="entry name" value="Epox_hydrolase-like"/>
</dbReference>
<dbReference type="Proteomes" id="UP000198282">
    <property type="component" value="Unassembled WGS sequence"/>
</dbReference>
<dbReference type="AlphaFoldDB" id="A0A239CGX2"/>
<dbReference type="Pfam" id="PF00561">
    <property type="entry name" value="Abhydrolase_1"/>
    <property type="match status" value="1"/>
</dbReference>
<dbReference type="PRINTS" id="PR00412">
    <property type="entry name" value="EPOXHYDRLASE"/>
</dbReference>
<evidence type="ECO:0000259" key="2">
    <source>
        <dbReference type="Pfam" id="PF00561"/>
    </source>
</evidence>
<dbReference type="InterPro" id="IPR000073">
    <property type="entry name" value="AB_hydrolase_1"/>
</dbReference>
<evidence type="ECO:0000256" key="1">
    <source>
        <dbReference type="ARBA" id="ARBA00022801"/>
    </source>
</evidence>
<dbReference type="Gene3D" id="3.40.50.1820">
    <property type="entry name" value="alpha/beta hydrolase"/>
    <property type="match status" value="1"/>
</dbReference>
<sequence>MSIPLPASFAHRVIDADGVRINTHVSGDGPPVLLLHGYPQTHLIWHHVAPVLARKHTVVLTDLRGYGDSGKPPSTPDHSAYSKRAMAYDQLLVMRELGFDRFAVVGHDRGGRVGHRLALDHPRAVTGLAVLDIVPTRHVFQHADAAFGLGYYHWFFLAAGGGIPEHLIGGDPEFWVRSRMQARHNGGTPFDPAALDEYVRCFSDPAAIHASCEDYRAAASIDLRHDDADADAGWRVSCPVLALWGADSFVGRTYDVLDVWRRYATDVRGHALPCDHYVPEEAPETTAKLLGSFLSRAAVAR</sequence>
<dbReference type="OrthoDB" id="9812774at2"/>
<protein>
    <submittedName>
        <fullName evidence="3">Haloacetate dehalogenase</fullName>
    </submittedName>
</protein>
<accession>A0A239CGX2</accession>
<proteinExistence type="predicted"/>
<dbReference type="PANTHER" id="PTHR43329">
    <property type="entry name" value="EPOXIDE HYDROLASE"/>
    <property type="match status" value="1"/>
</dbReference>